<evidence type="ECO:0000256" key="1">
    <source>
        <dbReference type="SAM" id="SignalP"/>
    </source>
</evidence>
<dbReference type="SUPFAM" id="SSF57625">
    <property type="entry name" value="Invertebrate chitin-binding proteins"/>
    <property type="match status" value="1"/>
</dbReference>
<dbReference type="Gene3D" id="2.170.140.10">
    <property type="entry name" value="Chitin binding domain"/>
    <property type="match status" value="1"/>
</dbReference>
<keyword evidence="4" id="KW-1185">Reference proteome</keyword>
<protein>
    <submittedName>
        <fullName evidence="3">Chitin-binding type-2 domain-containing protein</fullName>
    </submittedName>
</protein>
<dbReference type="GO" id="GO:0005576">
    <property type="term" value="C:extracellular region"/>
    <property type="evidence" value="ECO:0007669"/>
    <property type="project" value="InterPro"/>
</dbReference>
<accession>A0AAV4X2J3</accession>
<dbReference type="PANTHER" id="PTHR22933">
    <property type="entry name" value="FI18007P1-RELATED"/>
    <property type="match status" value="1"/>
</dbReference>
<dbReference type="Pfam" id="PF01607">
    <property type="entry name" value="CBM_14"/>
    <property type="match status" value="1"/>
</dbReference>
<reference evidence="3 4" key="1">
    <citation type="submission" date="2021-06" db="EMBL/GenBank/DDBJ databases">
        <title>Caerostris extrusa draft genome.</title>
        <authorList>
            <person name="Kono N."/>
            <person name="Arakawa K."/>
        </authorList>
    </citation>
    <scope>NUCLEOTIDE SEQUENCE [LARGE SCALE GENOMIC DNA]</scope>
</reference>
<dbReference type="AlphaFoldDB" id="A0AAV4X2J3"/>
<feature type="signal peptide" evidence="1">
    <location>
        <begin position="1"/>
        <end position="18"/>
    </location>
</feature>
<dbReference type="InterPro" id="IPR036508">
    <property type="entry name" value="Chitin-bd_dom_sf"/>
</dbReference>
<evidence type="ECO:0000313" key="3">
    <source>
        <dbReference type="EMBL" id="GIY87993.1"/>
    </source>
</evidence>
<dbReference type="SMART" id="SM00494">
    <property type="entry name" value="ChtBD2"/>
    <property type="match status" value="1"/>
</dbReference>
<organism evidence="3 4">
    <name type="scientific">Caerostris extrusa</name>
    <name type="common">Bark spider</name>
    <name type="synonym">Caerostris bankana</name>
    <dbReference type="NCBI Taxonomy" id="172846"/>
    <lineage>
        <taxon>Eukaryota</taxon>
        <taxon>Metazoa</taxon>
        <taxon>Ecdysozoa</taxon>
        <taxon>Arthropoda</taxon>
        <taxon>Chelicerata</taxon>
        <taxon>Arachnida</taxon>
        <taxon>Araneae</taxon>
        <taxon>Araneomorphae</taxon>
        <taxon>Entelegynae</taxon>
        <taxon>Araneoidea</taxon>
        <taxon>Araneidae</taxon>
        <taxon>Caerostris</taxon>
    </lineage>
</organism>
<sequence length="154" mass="16646">MKASVALILLSGLAFASAASRSKRAAYDLPDGAELIVGAVRTTFVCSDNGYYADMDNNCQIFHVCHEVVHNNGAAEMFHWSFLCGNQTVFNQLSFTCASPEHSVPCPSSSDFYYLNANLRAGPDVNLHDEQDVDRAAAVIPGRSPTVPQSRFVG</sequence>
<name>A0AAV4X2J3_CAEEX</name>
<dbReference type="InterPro" id="IPR002557">
    <property type="entry name" value="Chitin-bd_dom"/>
</dbReference>
<feature type="domain" description="Chitin-binding type-2" evidence="2">
    <location>
        <begin position="44"/>
        <end position="108"/>
    </location>
</feature>
<comment type="caution">
    <text evidence="3">The sequence shown here is derived from an EMBL/GenBank/DDBJ whole genome shotgun (WGS) entry which is preliminary data.</text>
</comment>
<gene>
    <name evidence="3" type="primary">AVEN_81293_1</name>
    <name evidence="3" type="ORF">CEXT_792651</name>
</gene>
<dbReference type="GO" id="GO:0008061">
    <property type="term" value="F:chitin binding"/>
    <property type="evidence" value="ECO:0007669"/>
    <property type="project" value="InterPro"/>
</dbReference>
<evidence type="ECO:0000313" key="4">
    <source>
        <dbReference type="Proteomes" id="UP001054945"/>
    </source>
</evidence>
<evidence type="ECO:0000259" key="2">
    <source>
        <dbReference type="SMART" id="SM00494"/>
    </source>
</evidence>
<feature type="chain" id="PRO_5043988639" evidence="1">
    <location>
        <begin position="19"/>
        <end position="154"/>
    </location>
</feature>
<dbReference type="InterPro" id="IPR052976">
    <property type="entry name" value="Scoloptoxin-like"/>
</dbReference>
<proteinExistence type="predicted"/>
<dbReference type="PANTHER" id="PTHR22933:SF43">
    <property type="entry name" value="LP10131P"/>
    <property type="match status" value="1"/>
</dbReference>
<dbReference type="Proteomes" id="UP001054945">
    <property type="component" value="Unassembled WGS sequence"/>
</dbReference>
<keyword evidence="1" id="KW-0732">Signal</keyword>
<dbReference type="EMBL" id="BPLR01017003">
    <property type="protein sequence ID" value="GIY87993.1"/>
    <property type="molecule type" value="Genomic_DNA"/>
</dbReference>